<dbReference type="InterPro" id="IPR011162">
    <property type="entry name" value="MHC_I/II-like_Ag-recog"/>
</dbReference>
<dbReference type="InterPro" id="IPR011161">
    <property type="entry name" value="MHC_I-like_Ag-recog"/>
</dbReference>
<evidence type="ECO:0000256" key="3">
    <source>
        <dbReference type="ARBA" id="ARBA00022692"/>
    </source>
</evidence>
<reference evidence="11" key="2">
    <citation type="submission" date="2025-09" db="UniProtKB">
        <authorList>
            <consortium name="Ensembl"/>
        </authorList>
    </citation>
    <scope>IDENTIFICATION</scope>
</reference>
<evidence type="ECO:0000313" key="12">
    <source>
        <dbReference type="Proteomes" id="UP000694380"/>
    </source>
</evidence>
<name>A0A8C3FGJ6_CHRPI</name>
<evidence type="ECO:0000256" key="8">
    <source>
        <dbReference type="ARBA" id="ARBA00023157"/>
    </source>
</evidence>
<dbReference type="InterPro" id="IPR050208">
    <property type="entry name" value="MHC_class-I_related"/>
</dbReference>
<comment type="subcellular location">
    <subcellularLocation>
        <location evidence="1">Membrane</location>
        <topology evidence="1">Single-pass type I membrane protein</topology>
    </subcellularLocation>
</comment>
<dbReference type="SUPFAM" id="SSF54452">
    <property type="entry name" value="MHC antigen-recognition domain"/>
    <property type="match status" value="1"/>
</dbReference>
<dbReference type="InterPro" id="IPR037055">
    <property type="entry name" value="MHC_I-like_Ag-recog_sf"/>
</dbReference>
<keyword evidence="9" id="KW-0325">Glycoprotein</keyword>
<dbReference type="AlphaFoldDB" id="A0A8C3FGJ6"/>
<dbReference type="Pfam" id="PF00129">
    <property type="entry name" value="MHC_I"/>
    <property type="match status" value="1"/>
</dbReference>
<keyword evidence="4" id="KW-0732">Signal</keyword>
<dbReference type="OMA" id="NINIAMH"/>
<dbReference type="GO" id="GO:0042612">
    <property type="term" value="C:MHC class I protein complex"/>
    <property type="evidence" value="ECO:0007669"/>
    <property type="project" value="UniProtKB-KW"/>
</dbReference>
<evidence type="ECO:0000256" key="4">
    <source>
        <dbReference type="ARBA" id="ARBA00022729"/>
    </source>
</evidence>
<dbReference type="PANTHER" id="PTHR16675">
    <property type="entry name" value="MHC CLASS I-RELATED"/>
    <property type="match status" value="1"/>
</dbReference>
<evidence type="ECO:0000256" key="1">
    <source>
        <dbReference type="ARBA" id="ARBA00004479"/>
    </source>
</evidence>
<keyword evidence="2" id="KW-0490">MHC I</keyword>
<reference evidence="11" key="1">
    <citation type="submission" date="2025-08" db="UniProtKB">
        <authorList>
            <consortium name="Ensembl"/>
        </authorList>
    </citation>
    <scope>IDENTIFICATION</scope>
</reference>
<evidence type="ECO:0000259" key="10">
    <source>
        <dbReference type="Pfam" id="PF00129"/>
    </source>
</evidence>
<evidence type="ECO:0000313" key="11">
    <source>
        <dbReference type="Ensembl" id="ENSCPBP00000006130.1"/>
    </source>
</evidence>
<dbReference type="GO" id="GO:0006955">
    <property type="term" value="P:immune response"/>
    <property type="evidence" value="ECO:0007669"/>
    <property type="project" value="TreeGrafter"/>
</dbReference>
<dbReference type="Ensembl" id="ENSCPBT00000007423.1">
    <property type="protein sequence ID" value="ENSCPBP00000006130.1"/>
    <property type="gene ID" value="ENSCPBG00000004891.1"/>
</dbReference>
<sequence length="138" mass="15300">MLGVDNGMVHSGIACSLHSLRSTWRYPHSLRYFSTGVSEPGPGLPPFKEAGYVDDQLIYRYDSDRGSAEPGAEWMARSEGPEYWEEETRRSQGSQAMFRENLNTLRERYNQTGGECGAWSLPRTRHGVRAAGGGGVSV</sequence>
<evidence type="ECO:0000256" key="5">
    <source>
        <dbReference type="ARBA" id="ARBA00022859"/>
    </source>
</evidence>
<keyword evidence="6" id="KW-1133">Transmembrane helix</keyword>
<proteinExistence type="predicted"/>
<keyword evidence="8" id="KW-1015">Disulfide bond</keyword>
<dbReference type="Gene3D" id="3.30.500.10">
    <property type="entry name" value="MHC class I-like antigen recognition-like"/>
    <property type="match status" value="1"/>
</dbReference>
<dbReference type="Proteomes" id="UP000694380">
    <property type="component" value="Unplaced"/>
</dbReference>
<organism evidence="11 12">
    <name type="scientific">Chrysemys picta bellii</name>
    <name type="common">Western painted turtle</name>
    <name type="synonym">Emys bellii</name>
    <dbReference type="NCBI Taxonomy" id="8478"/>
    <lineage>
        <taxon>Eukaryota</taxon>
        <taxon>Metazoa</taxon>
        <taxon>Chordata</taxon>
        <taxon>Craniata</taxon>
        <taxon>Vertebrata</taxon>
        <taxon>Euteleostomi</taxon>
        <taxon>Archelosauria</taxon>
        <taxon>Testudinata</taxon>
        <taxon>Testudines</taxon>
        <taxon>Cryptodira</taxon>
        <taxon>Durocryptodira</taxon>
        <taxon>Testudinoidea</taxon>
        <taxon>Emydidae</taxon>
        <taxon>Chrysemys</taxon>
    </lineage>
</organism>
<evidence type="ECO:0000256" key="7">
    <source>
        <dbReference type="ARBA" id="ARBA00023136"/>
    </source>
</evidence>
<evidence type="ECO:0000256" key="6">
    <source>
        <dbReference type="ARBA" id="ARBA00022989"/>
    </source>
</evidence>
<keyword evidence="7" id="KW-0472">Membrane</keyword>
<dbReference type="GO" id="GO:0002474">
    <property type="term" value="P:antigen processing and presentation of peptide antigen via MHC class I"/>
    <property type="evidence" value="ECO:0007669"/>
    <property type="project" value="UniProtKB-KW"/>
</dbReference>
<feature type="domain" description="MHC class I-like antigen recognition-like" evidence="10">
    <location>
        <begin position="28"/>
        <end position="114"/>
    </location>
</feature>
<protein>
    <recommendedName>
        <fullName evidence="10">MHC class I-like antigen recognition-like domain-containing protein</fullName>
    </recommendedName>
</protein>
<keyword evidence="12" id="KW-1185">Reference proteome</keyword>
<dbReference type="GO" id="GO:0009897">
    <property type="term" value="C:external side of plasma membrane"/>
    <property type="evidence" value="ECO:0007669"/>
    <property type="project" value="TreeGrafter"/>
</dbReference>
<evidence type="ECO:0000256" key="2">
    <source>
        <dbReference type="ARBA" id="ARBA00022451"/>
    </source>
</evidence>
<dbReference type="PANTHER" id="PTHR16675:SF242">
    <property type="entry name" value="MAJOR HISTOCOMPATIBILITY COMPLEX CLASS I-RELATED GENE PROTEIN"/>
    <property type="match status" value="1"/>
</dbReference>
<keyword evidence="5" id="KW-0391">Immunity</keyword>
<dbReference type="GeneTree" id="ENSGT01120000271826"/>
<accession>A0A8C3FGJ6</accession>
<dbReference type="GO" id="GO:0005615">
    <property type="term" value="C:extracellular space"/>
    <property type="evidence" value="ECO:0007669"/>
    <property type="project" value="TreeGrafter"/>
</dbReference>
<keyword evidence="3" id="KW-0812">Transmembrane</keyword>
<evidence type="ECO:0000256" key="9">
    <source>
        <dbReference type="ARBA" id="ARBA00023180"/>
    </source>
</evidence>